<sequence length="415" mass="45731">MKPSADEIVRLSAELLTRRFGGTQALSEVEELGGSGNAVVLRARVAPNPFLQQRSVVMKYIPATGEGIDDVALVREVVAYQFTNSLSEDVRPSPVLLAYDIDKRLIVLTDAGHSDTYEELLAHSEPEFRRQLVRDLGQAIGKMHAGTAGREDDFNVLLGRMVKAHPDTADLQDLRDMSLLASIDIGMDLLRSSGVAIPEVVEELAGQAKRRLSSGHHRAFTPFDLSPDNILRAERTLFLDYEWAGFRDATFDVACVIAGFPQFVSSQTISDQETDAFVEAWSREVREIWPRVAETERLHSRIVAALIGWALASVAYLYHGSMNQAVSVVSAVDSLDDFPEVEVEAALTAEVEEDFNLFTASFLSTGTESGVLARRDLFETFEALARFAQRGGQSEMTAVRDFARSVSDQLAIAEF</sequence>
<reference evidence="1 2" key="1">
    <citation type="submission" date="2015-05" db="EMBL/GenBank/DDBJ databases">
        <title>Complete genome sequence of Corynebacterium epidermidicanis DSM 45586, isolated from the skin of a dog suffering from pruritus.</title>
        <authorList>
            <person name="Ruckert C."/>
            <person name="Albersmeier A."/>
            <person name="Winkler A."/>
            <person name="Tauch A."/>
        </authorList>
    </citation>
    <scope>NUCLEOTIDE SEQUENCE [LARGE SCALE GENOMIC DNA]</scope>
    <source>
        <strain evidence="1 2">DSM 45586</strain>
    </source>
</reference>
<dbReference type="KEGG" id="cei:CEPID_06990"/>
<name>A0A0G3GPX9_9CORY</name>
<dbReference type="InterPro" id="IPR011009">
    <property type="entry name" value="Kinase-like_dom_sf"/>
</dbReference>
<keyword evidence="1" id="KW-0808">Transferase</keyword>
<dbReference type="EMBL" id="CP011541">
    <property type="protein sequence ID" value="AKK03256.1"/>
    <property type="molecule type" value="Genomic_DNA"/>
</dbReference>
<dbReference type="Proteomes" id="UP000035368">
    <property type="component" value="Chromosome"/>
</dbReference>
<organism evidence="1 2">
    <name type="scientific">Corynebacterium epidermidicanis</name>
    <dbReference type="NCBI Taxonomy" id="1050174"/>
    <lineage>
        <taxon>Bacteria</taxon>
        <taxon>Bacillati</taxon>
        <taxon>Actinomycetota</taxon>
        <taxon>Actinomycetes</taxon>
        <taxon>Mycobacteriales</taxon>
        <taxon>Corynebacteriaceae</taxon>
        <taxon>Corynebacterium</taxon>
    </lineage>
</organism>
<dbReference type="OrthoDB" id="144109at2"/>
<dbReference type="Gene3D" id="3.90.1200.10">
    <property type="match status" value="1"/>
</dbReference>
<accession>A0A0G3GPX9</accession>
<dbReference type="SUPFAM" id="SSF56112">
    <property type="entry name" value="Protein kinase-like (PK-like)"/>
    <property type="match status" value="1"/>
</dbReference>
<dbReference type="PATRIC" id="fig|1050174.4.peg.1415"/>
<protein>
    <submittedName>
        <fullName evidence="1">Phosphotransferase family protein</fullName>
    </submittedName>
</protein>
<keyword evidence="2" id="KW-1185">Reference proteome</keyword>
<proteinExistence type="predicted"/>
<evidence type="ECO:0000313" key="2">
    <source>
        <dbReference type="Proteomes" id="UP000035368"/>
    </source>
</evidence>
<dbReference type="STRING" id="1050174.CEPID_06990"/>
<dbReference type="GO" id="GO:0016740">
    <property type="term" value="F:transferase activity"/>
    <property type="evidence" value="ECO:0007669"/>
    <property type="project" value="UniProtKB-KW"/>
</dbReference>
<evidence type="ECO:0000313" key="1">
    <source>
        <dbReference type="EMBL" id="AKK03256.1"/>
    </source>
</evidence>
<gene>
    <name evidence="1" type="ORF">CEPID_06990</name>
</gene>
<dbReference type="AlphaFoldDB" id="A0A0G3GPX9"/>